<dbReference type="AlphaFoldDB" id="A0A2I4EPH7"/>
<accession>A0A2I4EPH7</accession>
<protein>
    <submittedName>
        <fullName evidence="3">Uncharacterized protein LOC108991490</fullName>
    </submittedName>
</protein>
<dbReference type="Proteomes" id="UP000235220">
    <property type="component" value="Chromosome 2"/>
</dbReference>
<feature type="compositionally biased region" description="Basic and acidic residues" evidence="1">
    <location>
        <begin position="151"/>
        <end position="163"/>
    </location>
</feature>
<dbReference type="KEGG" id="jre:108991490"/>
<organism evidence="2 3">
    <name type="scientific">Juglans regia</name>
    <name type="common">English walnut</name>
    <dbReference type="NCBI Taxonomy" id="51240"/>
    <lineage>
        <taxon>Eukaryota</taxon>
        <taxon>Viridiplantae</taxon>
        <taxon>Streptophyta</taxon>
        <taxon>Embryophyta</taxon>
        <taxon>Tracheophyta</taxon>
        <taxon>Spermatophyta</taxon>
        <taxon>Magnoliopsida</taxon>
        <taxon>eudicotyledons</taxon>
        <taxon>Gunneridae</taxon>
        <taxon>Pentapetalae</taxon>
        <taxon>rosids</taxon>
        <taxon>fabids</taxon>
        <taxon>Fagales</taxon>
        <taxon>Juglandaceae</taxon>
        <taxon>Juglans</taxon>
    </lineage>
</organism>
<reference evidence="3" key="1">
    <citation type="submission" date="2025-08" db="UniProtKB">
        <authorList>
            <consortium name="RefSeq"/>
        </authorList>
    </citation>
    <scope>IDENTIFICATION</scope>
    <source>
        <tissue evidence="3">Leaves</tissue>
    </source>
</reference>
<evidence type="ECO:0000256" key="1">
    <source>
        <dbReference type="SAM" id="MobiDB-lite"/>
    </source>
</evidence>
<dbReference type="InterPro" id="IPR012442">
    <property type="entry name" value="DUF1645_plant"/>
</dbReference>
<feature type="region of interest" description="Disordered" evidence="1">
    <location>
        <begin position="243"/>
        <end position="265"/>
    </location>
</feature>
<dbReference type="GeneID" id="108991490"/>
<feature type="compositionally biased region" description="Basic and acidic residues" evidence="1">
    <location>
        <begin position="253"/>
        <end position="265"/>
    </location>
</feature>
<dbReference type="STRING" id="51240.A0A2I4EPH7"/>
<dbReference type="Gramene" id="Jr02_03400_p1">
    <property type="protein sequence ID" value="cds.Jr02_03400_p1"/>
    <property type="gene ID" value="Jr02_03400"/>
</dbReference>
<dbReference type="Pfam" id="PF07816">
    <property type="entry name" value="DUF1645"/>
    <property type="match status" value="1"/>
</dbReference>
<feature type="region of interest" description="Disordered" evidence="1">
    <location>
        <begin position="54"/>
        <end position="86"/>
    </location>
</feature>
<sequence length="291" mass="32324">MQGGSVVSLSPSFNSYSPGKLAEIAARVVEELRQEADFDTNIFPWATENPSISSRVISNAAPYQRQQEEDNSNNKGEDEDGYEDEDDDFEFAFVCREPDSSPISADEIFCNGQIRPIYPIFDQSLLVNDSRTSTDSSSTSSKVRRLPLRRLMTEEREREEAREPASCSSSEADELDGIPTGTYCVWAPTKPPAEVAPSSRGSCKKSNSTGSSKRWKFRDLLYRSNSEGKDTFVFLTQSKRTAVKTMDEASPESGKKGNAVKEGDKRSLPYRKDLVGFFANVNGLSKSLQPF</sequence>
<dbReference type="FunCoup" id="A0A2I4EPH7">
    <property type="interactions" value="40"/>
</dbReference>
<dbReference type="OrthoDB" id="666789at2759"/>
<dbReference type="RefSeq" id="XP_018821296.2">
    <property type="nucleotide sequence ID" value="XM_018965751.2"/>
</dbReference>
<dbReference type="PANTHER" id="PTHR33095">
    <property type="entry name" value="OS07G0619500 PROTEIN"/>
    <property type="match status" value="1"/>
</dbReference>
<evidence type="ECO:0000313" key="3">
    <source>
        <dbReference type="RefSeq" id="XP_018821296.2"/>
    </source>
</evidence>
<proteinExistence type="predicted"/>
<feature type="compositionally biased region" description="Low complexity" evidence="1">
    <location>
        <begin position="129"/>
        <end position="141"/>
    </location>
</feature>
<gene>
    <name evidence="3" type="primary">LOC108991490</name>
</gene>
<keyword evidence="2" id="KW-1185">Reference proteome</keyword>
<feature type="compositionally biased region" description="Acidic residues" evidence="1">
    <location>
        <begin position="77"/>
        <end position="86"/>
    </location>
</feature>
<feature type="region of interest" description="Disordered" evidence="1">
    <location>
        <begin position="129"/>
        <end position="173"/>
    </location>
</feature>
<evidence type="ECO:0000313" key="2">
    <source>
        <dbReference type="Proteomes" id="UP000235220"/>
    </source>
</evidence>
<name>A0A2I4EPH7_JUGRE</name>
<dbReference type="PANTHER" id="PTHR33095:SF23">
    <property type="entry name" value="DUF1645 FAMILY PROTEIN"/>
    <property type="match status" value="1"/>
</dbReference>